<protein>
    <submittedName>
        <fullName evidence="1">Uncharacterized protein</fullName>
    </submittedName>
</protein>
<dbReference type="Proteomes" id="UP001231189">
    <property type="component" value="Unassembled WGS sequence"/>
</dbReference>
<evidence type="ECO:0000313" key="2">
    <source>
        <dbReference type="Proteomes" id="UP001231189"/>
    </source>
</evidence>
<reference evidence="1" key="1">
    <citation type="submission" date="2023-07" db="EMBL/GenBank/DDBJ databases">
        <title>A chromosome-level genome assembly of Lolium multiflorum.</title>
        <authorList>
            <person name="Chen Y."/>
            <person name="Copetti D."/>
            <person name="Kolliker R."/>
            <person name="Studer B."/>
        </authorList>
    </citation>
    <scope>NUCLEOTIDE SEQUENCE</scope>
    <source>
        <strain evidence="1">02402/16</strain>
        <tissue evidence="1">Leaf</tissue>
    </source>
</reference>
<evidence type="ECO:0000313" key="1">
    <source>
        <dbReference type="EMBL" id="KAK1650457.1"/>
    </source>
</evidence>
<dbReference type="AlphaFoldDB" id="A0AAD8SFZ3"/>
<organism evidence="1 2">
    <name type="scientific">Lolium multiflorum</name>
    <name type="common">Italian ryegrass</name>
    <name type="synonym">Lolium perenne subsp. multiflorum</name>
    <dbReference type="NCBI Taxonomy" id="4521"/>
    <lineage>
        <taxon>Eukaryota</taxon>
        <taxon>Viridiplantae</taxon>
        <taxon>Streptophyta</taxon>
        <taxon>Embryophyta</taxon>
        <taxon>Tracheophyta</taxon>
        <taxon>Spermatophyta</taxon>
        <taxon>Magnoliopsida</taxon>
        <taxon>Liliopsida</taxon>
        <taxon>Poales</taxon>
        <taxon>Poaceae</taxon>
        <taxon>BOP clade</taxon>
        <taxon>Pooideae</taxon>
        <taxon>Poodae</taxon>
        <taxon>Poeae</taxon>
        <taxon>Poeae Chloroplast Group 2 (Poeae type)</taxon>
        <taxon>Loliodinae</taxon>
        <taxon>Loliinae</taxon>
        <taxon>Lolium</taxon>
    </lineage>
</organism>
<keyword evidence="2" id="KW-1185">Reference proteome</keyword>
<accession>A0AAD8SFZ3</accession>
<name>A0AAD8SFZ3_LOLMU</name>
<sequence length="111" mass="12415">MYAGDKDMDRVSKDLSVKELEKLVRKISSLSKKDVVPTSCRVVPYSGTNPLPEWRRRRTRRQCDCSYEHVTYFGFIGNTLHDGGNLDSSSGSSEVNSCHQPLSFIAKGGDD</sequence>
<gene>
    <name evidence="1" type="ORF">QYE76_068262</name>
</gene>
<dbReference type="EMBL" id="JAUUTY010000004">
    <property type="protein sequence ID" value="KAK1650457.1"/>
    <property type="molecule type" value="Genomic_DNA"/>
</dbReference>
<comment type="caution">
    <text evidence="1">The sequence shown here is derived from an EMBL/GenBank/DDBJ whole genome shotgun (WGS) entry which is preliminary data.</text>
</comment>
<proteinExistence type="predicted"/>